<comment type="caution">
    <text evidence="2">The sequence shown here is derived from an EMBL/GenBank/DDBJ whole genome shotgun (WGS) entry which is preliminary data.</text>
</comment>
<evidence type="ECO:0000256" key="1">
    <source>
        <dbReference type="SAM" id="MobiDB-lite"/>
    </source>
</evidence>
<protein>
    <submittedName>
        <fullName evidence="2">Uncharacterized protein</fullName>
    </submittedName>
</protein>
<dbReference type="EMBL" id="BAUL01000208">
    <property type="protein sequence ID" value="GAD97652.1"/>
    <property type="molecule type" value="Genomic_DNA"/>
</dbReference>
<evidence type="ECO:0000313" key="2">
    <source>
        <dbReference type="EMBL" id="GAD97652.1"/>
    </source>
</evidence>
<dbReference type="InParanoid" id="V5G9S0"/>
<reference evidence="3" key="1">
    <citation type="journal article" date="2014" name="Genome Announc.">
        <title>Draft genome sequence of the formaldehyde-resistant fungus Byssochlamys spectabilis No. 5 (anamorph Paecilomyces variotii No. 5) (NBRC109023).</title>
        <authorList>
            <person name="Oka T."/>
            <person name="Ekino K."/>
            <person name="Fukuda K."/>
            <person name="Nomura Y."/>
        </authorList>
    </citation>
    <scope>NUCLEOTIDE SEQUENCE [LARGE SCALE GENOMIC DNA]</scope>
    <source>
        <strain evidence="3">No. 5 / NBRC 109023</strain>
    </source>
</reference>
<feature type="compositionally biased region" description="Basic and acidic residues" evidence="1">
    <location>
        <begin position="1"/>
        <end position="13"/>
    </location>
</feature>
<dbReference type="AlphaFoldDB" id="V5G9S0"/>
<dbReference type="Proteomes" id="UP000018001">
    <property type="component" value="Unassembled WGS sequence"/>
</dbReference>
<organism evidence="2 3">
    <name type="scientific">Byssochlamys spectabilis (strain No. 5 / NBRC 109023)</name>
    <name type="common">Paecilomyces variotii</name>
    <dbReference type="NCBI Taxonomy" id="1356009"/>
    <lineage>
        <taxon>Eukaryota</taxon>
        <taxon>Fungi</taxon>
        <taxon>Dikarya</taxon>
        <taxon>Ascomycota</taxon>
        <taxon>Pezizomycotina</taxon>
        <taxon>Eurotiomycetes</taxon>
        <taxon>Eurotiomycetidae</taxon>
        <taxon>Eurotiales</taxon>
        <taxon>Thermoascaceae</taxon>
        <taxon>Paecilomyces</taxon>
    </lineage>
</organism>
<keyword evidence="3" id="KW-1185">Reference proteome</keyword>
<gene>
    <name evidence="2" type="ORF">PVAR5_6332</name>
</gene>
<dbReference type="HOGENOM" id="CLU_1377942_0_0_1"/>
<feature type="region of interest" description="Disordered" evidence="1">
    <location>
        <begin position="1"/>
        <end position="87"/>
    </location>
</feature>
<sequence>MKPQHGDWPEMGERGAAVRRSGGQKDHRDRSAAALSRAGGYTDGDGRRFSGVHGVVGGEQQWARPGDARSITLESDRSPGLRSGNTPGWENLAIGGLPMRGGRPVVAGWTIMVDTERRGSRIKWRPRAVRAWRRIERAMVQNSPAQESTVRCRKTRSASSNQLHDGCSLSIKIPRLSCPSMPQCRITIHQRTIQGLTD</sequence>
<proteinExistence type="predicted"/>
<accession>V5G9S0</accession>
<evidence type="ECO:0000313" key="3">
    <source>
        <dbReference type="Proteomes" id="UP000018001"/>
    </source>
</evidence>
<name>V5G9S0_BYSSN</name>